<feature type="region of interest" description="Disordered" evidence="3">
    <location>
        <begin position="58"/>
        <end position="88"/>
    </location>
</feature>
<feature type="compositionally biased region" description="Low complexity" evidence="3">
    <location>
        <begin position="64"/>
        <end position="79"/>
    </location>
</feature>
<dbReference type="AlphaFoldDB" id="A0A396HYE6"/>
<organism evidence="4 5">
    <name type="scientific">Medicago truncatula</name>
    <name type="common">Barrel medic</name>
    <name type="synonym">Medicago tribuloides</name>
    <dbReference type="NCBI Taxonomy" id="3880"/>
    <lineage>
        <taxon>Eukaryota</taxon>
        <taxon>Viridiplantae</taxon>
        <taxon>Streptophyta</taxon>
        <taxon>Embryophyta</taxon>
        <taxon>Tracheophyta</taxon>
        <taxon>Spermatophyta</taxon>
        <taxon>Magnoliopsida</taxon>
        <taxon>eudicotyledons</taxon>
        <taxon>Gunneridae</taxon>
        <taxon>Pentapetalae</taxon>
        <taxon>rosids</taxon>
        <taxon>fabids</taxon>
        <taxon>Fabales</taxon>
        <taxon>Fabaceae</taxon>
        <taxon>Papilionoideae</taxon>
        <taxon>50 kb inversion clade</taxon>
        <taxon>NPAAA clade</taxon>
        <taxon>Hologalegina</taxon>
        <taxon>IRL clade</taxon>
        <taxon>Trifolieae</taxon>
        <taxon>Medicago</taxon>
    </lineage>
</organism>
<evidence type="ECO:0000256" key="2">
    <source>
        <dbReference type="ARBA" id="ARBA00023186"/>
    </source>
</evidence>
<dbReference type="GO" id="GO:0140662">
    <property type="term" value="F:ATP-dependent protein folding chaperone"/>
    <property type="evidence" value="ECO:0007669"/>
    <property type="project" value="InterPro"/>
</dbReference>
<protein>
    <submittedName>
        <fullName evidence="4">Putative chaperonin Cpn60/TCP-1 family, groEL-like equatorial domain-containing protein</fullName>
    </submittedName>
</protein>
<evidence type="ECO:0000256" key="1">
    <source>
        <dbReference type="ARBA" id="ARBA00006607"/>
    </source>
</evidence>
<dbReference type="SUPFAM" id="SSF48592">
    <property type="entry name" value="GroEL equatorial domain-like"/>
    <property type="match status" value="1"/>
</dbReference>
<gene>
    <name evidence="4" type="ORF">MtrunA17_Chr5g0421241</name>
</gene>
<dbReference type="EMBL" id="PSQE01000005">
    <property type="protein sequence ID" value="RHN55737.1"/>
    <property type="molecule type" value="Genomic_DNA"/>
</dbReference>
<reference evidence="5" key="1">
    <citation type="journal article" date="2018" name="Nat. Plants">
        <title>Whole-genome landscape of Medicago truncatula symbiotic genes.</title>
        <authorList>
            <person name="Pecrix Y."/>
            <person name="Staton S.E."/>
            <person name="Sallet E."/>
            <person name="Lelandais-Briere C."/>
            <person name="Moreau S."/>
            <person name="Carrere S."/>
            <person name="Blein T."/>
            <person name="Jardinaud M.F."/>
            <person name="Latrasse D."/>
            <person name="Zouine M."/>
            <person name="Zahm M."/>
            <person name="Kreplak J."/>
            <person name="Mayjonade B."/>
            <person name="Satge C."/>
            <person name="Perez M."/>
            <person name="Cauet S."/>
            <person name="Marande W."/>
            <person name="Chantry-Darmon C."/>
            <person name="Lopez-Roques C."/>
            <person name="Bouchez O."/>
            <person name="Berard A."/>
            <person name="Debelle F."/>
            <person name="Munos S."/>
            <person name="Bendahmane A."/>
            <person name="Berges H."/>
            <person name="Niebel A."/>
            <person name="Buitink J."/>
            <person name="Frugier F."/>
            <person name="Benhamed M."/>
            <person name="Crespi M."/>
            <person name="Gouzy J."/>
            <person name="Gamas P."/>
        </authorList>
    </citation>
    <scope>NUCLEOTIDE SEQUENCE [LARGE SCALE GENOMIC DNA]</scope>
    <source>
        <strain evidence="5">cv. Jemalong A17</strain>
    </source>
</reference>
<dbReference type="GO" id="GO:0042026">
    <property type="term" value="P:protein refolding"/>
    <property type="evidence" value="ECO:0007669"/>
    <property type="project" value="InterPro"/>
</dbReference>
<dbReference type="InterPro" id="IPR001844">
    <property type="entry name" value="Cpn60/GroEL"/>
</dbReference>
<dbReference type="Gramene" id="rna30968">
    <property type="protein sequence ID" value="RHN55737.1"/>
    <property type="gene ID" value="gene30968"/>
</dbReference>
<sequence length="88" mass="9978">MNFGYNAARDCYEDLMKARIMDPTKVVRCCIEHAASVAKTFLTSNAVVIDRMELQQPLQRRKPMTMPRKPMAMPRMPMTNSGLGPIGF</sequence>
<dbReference type="Gene3D" id="1.10.560.10">
    <property type="entry name" value="GroEL-like equatorial domain"/>
    <property type="match status" value="1"/>
</dbReference>
<accession>A0A396HYE6</accession>
<comment type="caution">
    <text evidence="4">The sequence shown here is derived from an EMBL/GenBank/DDBJ whole genome shotgun (WGS) entry which is preliminary data.</text>
</comment>
<name>A0A396HYE6_MEDTR</name>
<dbReference type="Proteomes" id="UP000265566">
    <property type="component" value="Chromosome 5"/>
</dbReference>
<evidence type="ECO:0000256" key="3">
    <source>
        <dbReference type="SAM" id="MobiDB-lite"/>
    </source>
</evidence>
<evidence type="ECO:0000313" key="4">
    <source>
        <dbReference type="EMBL" id="RHN55737.1"/>
    </source>
</evidence>
<comment type="similarity">
    <text evidence="1">Belongs to the chaperonin (HSP60) family.</text>
</comment>
<dbReference type="PANTHER" id="PTHR45633">
    <property type="entry name" value="60 KDA HEAT SHOCK PROTEIN, MITOCHONDRIAL"/>
    <property type="match status" value="1"/>
</dbReference>
<proteinExistence type="inferred from homology"/>
<dbReference type="InterPro" id="IPR027413">
    <property type="entry name" value="GROEL-like_equatorial_sf"/>
</dbReference>
<keyword evidence="2" id="KW-0143">Chaperone</keyword>
<evidence type="ECO:0000313" key="5">
    <source>
        <dbReference type="Proteomes" id="UP000265566"/>
    </source>
</evidence>